<feature type="domain" description="Plastocyanin-like" evidence="1">
    <location>
        <begin position="11"/>
        <end position="66"/>
    </location>
</feature>
<gene>
    <name evidence="2" type="ORF">TSIB3V08_LOCUS8317</name>
</gene>
<name>A0A7R9B352_TIMSH</name>
<dbReference type="InterPro" id="IPR008972">
    <property type="entry name" value="Cupredoxin"/>
</dbReference>
<dbReference type="AlphaFoldDB" id="A0A7R9B352"/>
<sequence length="392" mass="44456">MQDPDSGNTTLTPLARFKMTRGKKYRWRLINSSSFVCQIQLFIEDHNMTIIATDGEPCEPRVVTTITSVPDRLLNSKNTIWNSRVTTGNGWIFADYEDTHDYVVVVPHEPTFYPPSYIHIPDIIDVALINIGLLTEDMTVLRKLDLDNNPILCELKTDIKYKIRGFKQTTATCDWDEFRQTLEENLPEIQDIESPDPACHSDLPSRRGTTKLCQPSTAIPLDAGVHPNRSFPALTPPLYSDINKETWPPDQPPPEATQADSRLLNNNCDVKPEDSKLKILPISPVKPFTGSPTIRAPPSPISLLSPDQKYLLHPQYTPPTTYTFYPTSLPFIYWVEPRYKLLVLKAVLHLNPLFDKLMAKSERNSMAIFDECVIQLMLSVITSITDQLCKSC</sequence>
<dbReference type="Pfam" id="PF00394">
    <property type="entry name" value="Cu-oxidase"/>
    <property type="match status" value="1"/>
</dbReference>
<dbReference type="InterPro" id="IPR001117">
    <property type="entry name" value="Cu-oxidase_2nd"/>
</dbReference>
<evidence type="ECO:0000259" key="1">
    <source>
        <dbReference type="Pfam" id="PF00394"/>
    </source>
</evidence>
<protein>
    <recommendedName>
        <fullName evidence="1">Plastocyanin-like domain-containing protein</fullName>
    </recommendedName>
</protein>
<accession>A0A7R9B352</accession>
<dbReference type="InterPro" id="IPR036691">
    <property type="entry name" value="Endo/exonu/phosph_ase_sf"/>
</dbReference>
<dbReference type="Gene3D" id="2.60.40.420">
    <property type="entry name" value="Cupredoxins - blue copper proteins"/>
    <property type="match status" value="1"/>
</dbReference>
<dbReference type="EMBL" id="OC004240">
    <property type="protein sequence ID" value="CAD7264260.1"/>
    <property type="molecule type" value="Genomic_DNA"/>
</dbReference>
<proteinExistence type="predicted"/>
<organism evidence="2">
    <name type="scientific">Timema shepardi</name>
    <name type="common">Walking stick</name>
    <dbReference type="NCBI Taxonomy" id="629360"/>
    <lineage>
        <taxon>Eukaryota</taxon>
        <taxon>Metazoa</taxon>
        <taxon>Ecdysozoa</taxon>
        <taxon>Arthropoda</taxon>
        <taxon>Hexapoda</taxon>
        <taxon>Insecta</taxon>
        <taxon>Pterygota</taxon>
        <taxon>Neoptera</taxon>
        <taxon>Polyneoptera</taxon>
        <taxon>Phasmatodea</taxon>
        <taxon>Timematodea</taxon>
        <taxon>Timematoidea</taxon>
        <taxon>Timematidae</taxon>
        <taxon>Timema</taxon>
    </lineage>
</organism>
<evidence type="ECO:0000313" key="2">
    <source>
        <dbReference type="EMBL" id="CAD7264260.1"/>
    </source>
</evidence>
<dbReference type="SUPFAM" id="SSF56219">
    <property type="entry name" value="DNase I-like"/>
    <property type="match status" value="1"/>
</dbReference>
<dbReference type="SUPFAM" id="SSF49503">
    <property type="entry name" value="Cupredoxins"/>
    <property type="match status" value="1"/>
</dbReference>
<reference evidence="2" key="1">
    <citation type="submission" date="2020-11" db="EMBL/GenBank/DDBJ databases">
        <authorList>
            <person name="Tran Van P."/>
        </authorList>
    </citation>
    <scope>NUCLEOTIDE SEQUENCE</scope>
</reference>